<dbReference type="Proteomes" id="UP000016923">
    <property type="component" value="Unassembled WGS sequence"/>
</dbReference>
<dbReference type="STRING" id="1262450.S3C5F7"/>
<evidence type="ECO:0000313" key="3">
    <source>
        <dbReference type="Proteomes" id="UP000016923"/>
    </source>
</evidence>
<dbReference type="Pfam" id="PF26163">
    <property type="entry name" value="mS26"/>
    <property type="match status" value="1"/>
</dbReference>
<sequence length="330" mass="37645">MPIRPVVRSSLLGRPSMLYAPSSSSHIRTFAASSQCFAQNPLISTSLPPESPNYIKYPEPPQQEKVQRETKRGHLPVPRNVFKVDRKPGQPRSDPSIIPKTDTDTFAARATPVSRSEELGEEPRSEKEAWRRRMAASRRENLQSGLAGLLDRKQTETKRSRNRSAMNFNRNRAAAMNDRERDDVRLTQSTVRDVTAKNTAVIRDPLRSERQAAMAARTAALAQTKRETRRDYLMELYQMAGKFIVDEKDLEKRVNELFHPDYFKQEGYNFGMVNAENVWDVNGRPPSVTQQMSAITRTETKLYDSRMSESDRTTKRQKLVSEALTGGKMP</sequence>
<gene>
    <name evidence="2" type="ORF">F503_03508</name>
</gene>
<protein>
    <submittedName>
        <fullName evidence="2">Uncharacterized protein</fullName>
    </submittedName>
</protein>
<dbReference type="eggNOG" id="ENOG502S3Z9">
    <property type="taxonomic scope" value="Eukaryota"/>
</dbReference>
<keyword evidence="3" id="KW-1185">Reference proteome</keyword>
<name>S3C5F7_OPHP1</name>
<feature type="compositionally biased region" description="Basic and acidic residues" evidence="1">
    <location>
        <begin position="115"/>
        <end position="132"/>
    </location>
</feature>
<dbReference type="InterPro" id="IPR058940">
    <property type="entry name" value="mS26_fungi"/>
</dbReference>
<dbReference type="HOGENOM" id="CLU_065203_0_0_1"/>
<reference evidence="2 3" key="1">
    <citation type="journal article" date="2013" name="BMC Genomics">
        <title>The genome and transcriptome of the pine saprophyte Ophiostoma piceae, and a comparison with the bark beetle-associated pine pathogen Grosmannia clavigera.</title>
        <authorList>
            <person name="Haridas S."/>
            <person name="Wang Y."/>
            <person name="Lim L."/>
            <person name="Massoumi Alamouti S."/>
            <person name="Jackman S."/>
            <person name="Docking R."/>
            <person name="Robertson G."/>
            <person name="Birol I."/>
            <person name="Bohlmann J."/>
            <person name="Breuil C."/>
        </authorList>
    </citation>
    <scope>NUCLEOTIDE SEQUENCE [LARGE SCALE GENOMIC DNA]</scope>
    <source>
        <strain evidence="2 3">UAMH 11346</strain>
    </source>
</reference>
<dbReference type="OMA" id="WNLGPPP"/>
<evidence type="ECO:0000313" key="2">
    <source>
        <dbReference type="EMBL" id="EPE07081.1"/>
    </source>
</evidence>
<dbReference type="EMBL" id="KE148152">
    <property type="protein sequence ID" value="EPE07081.1"/>
    <property type="molecule type" value="Genomic_DNA"/>
</dbReference>
<accession>S3C5F7</accession>
<dbReference type="VEuPathDB" id="FungiDB:F503_03508"/>
<feature type="region of interest" description="Disordered" evidence="1">
    <location>
        <begin position="81"/>
        <end position="132"/>
    </location>
</feature>
<organism evidence="2 3">
    <name type="scientific">Ophiostoma piceae (strain UAMH 11346)</name>
    <name type="common">Sap stain fungus</name>
    <dbReference type="NCBI Taxonomy" id="1262450"/>
    <lineage>
        <taxon>Eukaryota</taxon>
        <taxon>Fungi</taxon>
        <taxon>Dikarya</taxon>
        <taxon>Ascomycota</taxon>
        <taxon>Pezizomycotina</taxon>
        <taxon>Sordariomycetes</taxon>
        <taxon>Sordariomycetidae</taxon>
        <taxon>Ophiostomatales</taxon>
        <taxon>Ophiostomataceae</taxon>
        <taxon>Ophiostoma</taxon>
    </lineage>
</organism>
<proteinExistence type="predicted"/>
<dbReference type="CDD" id="cd23703">
    <property type="entry name" value="mS26_PET12"/>
    <property type="match status" value="1"/>
</dbReference>
<dbReference type="OrthoDB" id="5223508at2759"/>
<evidence type="ECO:0000256" key="1">
    <source>
        <dbReference type="SAM" id="MobiDB-lite"/>
    </source>
</evidence>
<dbReference type="AlphaFoldDB" id="S3C5F7"/>